<comment type="caution">
    <text evidence="1">The sequence shown here is derived from an EMBL/GenBank/DDBJ whole genome shotgun (WGS) entry which is preliminary data.</text>
</comment>
<reference evidence="1 2" key="1">
    <citation type="journal article" date="2013" name="Curr. Biol.">
        <title>The Genome of the Foraminiferan Reticulomyxa filosa.</title>
        <authorList>
            <person name="Glockner G."/>
            <person name="Hulsmann N."/>
            <person name="Schleicher M."/>
            <person name="Noegel A.A."/>
            <person name="Eichinger L."/>
            <person name="Gallinger C."/>
            <person name="Pawlowski J."/>
            <person name="Sierra R."/>
            <person name="Euteneuer U."/>
            <person name="Pillet L."/>
            <person name="Moustafa A."/>
            <person name="Platzer M."/>
            <person name="Groth M."/>
            <person name="Szafranski K."/>
            <person name="Schliwa M."/>
        </authorList>
    </citation>
    <scope>NUCLEOTIDE SEQUENCE [LARGE SCALE GENOMIC DNA]</scope>
</reference>
<dbReference type="Proteomes" id="UP000023152">
    <property type="component" value="Unassembled WGS sequence"/>
</dbReference>
<sequence>MGNRTTTQKAPQHLSTSTYFQRLKDLPTSLSNSQCVLHKHEIIICGGYGQRACYSYHTIKDEYKFICEYPSDVQLWGHSIVKLVDNNNNNKRNNEIILLVWSKISNKSKNYNKWIPFTDNHNNPIIIGRYKDNSYVGMRALISGSNNHLLFITYYPNNISVFDLNTFRFIKHDILLTDNNIFFHCFVLNSKNGQGQEMMKTNQKYKQNYQMLLFCLKTRLSIEYDEDDNTFQFYQLSVCKDMRHSLNMHMCVLMMLSLHKYLIQENKWTTFENTLPSSLHHCVAILSEDNDYIHIIGGKYDTYRAVSTHIKTKVCACDVSQLVNIIHYWTRTLKIKFG</sequence>
<keyword evidence="2" id="KW-1185">Reference proteome</keyword>
<dbReference type="EMBL" id="ASPP01009858">
    <property type="protein sequence ID" value="ETO23555.1"/>
    <property type="molecule type" value="Genomic_DNA"/>
</dbReference>
<name>X6NB92_RETFI</name>
<dbReference type="OrthoDB" id="1022638at2759"/>
<evidence type="ECO:0000313" key="2">
    <source>
        <dbReference type="Proteomes" id="UP000023152"/>
    </source>
</evidence>
<dbReference type="AlphaFoldDB" id="X6NB92"/>
<accession>X6NB92</accession>
<dbReference type="InterPro" id="IPR011043">
    <property type="entry name" value="Gal_Oxase/kelch_b-propeller"/>
</dbReference>
<gene>
    <name evidence="1" type="ORF">RFI_13626</name>
</gene>
<evidence type="ECO:0000313" key="1">
    <source>
        <dbReference type="EMBL" id="ETO23555.1"/>
    </source>
</evidence>
<proteinExistence type="predicted"/>
<organism evidence="1 2">
    <name type="scientific">Reticulomyxa filosa</name>
    <dbReference type="NCBI Taxonomy" id="46433"/>
    <lineage>
        <taxon>Eukaryota</taxon>
        <taxon>Sar</taxon>
        <taxon>Rhizaria</taxon>
        <taxon>Retaria</taxon>
        <taxon>Foraminifera</taxon>
        <taxon>Monothalamids</taxon>
        <taxon>Reticulomyxidae</taxon>
        <taxon>Reticulomyxa</taxon>
    </lineage>
</organism>
<dbReference type="SUPFAM" id="SSF50965">
    <property type="entry name" value="Galactose oxidase, central domain"/>
    <property type="match status" value="1"/>
</dbReference>
<protein>
    <submittedName>
        <fullName evidence="1">Uncharacterized protein</fullName>
    </submittedName>
</protein>